<dbReference type="Proteomes" id="UP000636709">
    <property type="component" value="Unassembled WGS sequence"/>
</dbReference>
<dbReference type="PANTHER" id="PTHR34052:SF1">
    <property type="entry name" value="OS06G0216700 PROTEIN"/>
    <property type="match status" value="1"/>
</dbReference>
<dbReference type="PROSITE" id="PS51485">
    <property type="entry name" value="PHYTOCYANIN"/>
    <property type="match status" value="1"/>
</dbReference>
<dbReference type="PANTHER" id="PTHR34052">
    <property type="entry name" value="GLYCINE-RICH PROTEIN-LIKE"/>
    <property type="match status" value="1"/>
</dbReference>
<keyword evidence="4" id="KW-1185">Reference proteome</keyword>
<feature type="region of interest" description="Disordered" evidence="1">
    <location>
        <begin position="95"/>
        <end position="119"/>
    </location>
</feature>
<proteinExistence type="predicted"/>
<feature type="domain" description="Phytocyanin" evidence="2">
    <location>
        <begin position="199"/>
        <end position="348"/>
    </location>
</feature>
<evidence type="ECO:0000259" key="2">
    <source>
        <dbReference type="PROSITE" id="PS51485"/>
    </source>
</evidence>
<evidence type="ECO:0000313" key="4">
    <source>
        <dbReference type="Proteomes" id="UP000636709"/>
    </source>
</evidence>
<sequence>MEERIYVSRSYAPRGAALTLQRTTVVTSNSQRKQACVISPRGLLEPNSATKHAPLMAHQWPPGAVCSRPSCDQEQTTWHITFFSLPPSFQVSPVPARSPTRINDLPSRPAGELRPATERKSHTWATQATLCSIYIYTCSASCQPQINPSSCVGLDALVGCESESNRSRSMEARSSSAALVAAAVVVALLALAPEASRAERFIVGDAARWTWGYNYTDWVIKKGPFFQNDTLGTYVFQLGHFCFLAFGDKFFVSFLMADHAWNAGDAVFMYDPPNATVHAHSVYMMRNAADYQSCNLKAAKLVAGVMQGAGSGFEFVLRKRKPHYFVCGERGGIHCTMGHMKFIVKPKSSACRDD</sequence>
<dbReference type="OrthoDB" id="1839683at2759"/>
<reference evidence="3" key="1">
    <citation type="submission" date="2020-07" db="EMBL/GenBank/DDBJ databases">
        <title>Genome sequence and genetic diversity analysis of an under-domesticated orphan crop, white fonio (Digitaria exilis).</title>
        <authorList>
            <person name="Bennetzen J.L."/>
            <person name="Chen S."/>
            <person name="Ma X."/>
            <person name="Wang X."/>
            <person name="Yssel A.E.J."/>
            <person name="Chaluvadi S.R."/>
            <person name="Johnson M."/>
            <person name="Gangashetty P."/>
            <person name="Hamidou F."/>
            <person name="Sanogo M.D."/>
            <person name="Zwaenepoel A."/>
            <person name="Wallace J."/>
            <person name="Van De Peer Y."/>
            <person name="Van Deynze A."/>
        </authorList>
    </citation>
    <scope>NUCLEOTIDE SEQUENCE</scope>
    <source>
        <tissue evidence="3">Leaves</tissue>
    </source>
</reference>
<evidence type="ECO:0000256" key="1">
    <source>
        <dbReference type="SAM" id="MobiDB-lite"/>
    </source>
</evidence>
<dbReference type="GO" id="GO:0009055">
    <property type="term" value="F:electron transfer activity"/>
    <property type="evidence" value="ECO:0007669"/>
    <property type="project" value="InterPro"/>
</dbReference>
<dbReference type="AlphaFoldDB" id="A0A835E1H2"/>
<protein>
    <recommendedName>
        <fullName evidence="2">Phytocyanin domain-containing protein</fullName>
    </recommendedName>
</protein>
<dbReference type="SUPFAM" id="SSF49503">
    <property type="entry name" value="Cupredoxins"/>
    <property type="match status" value="1"/>
</dbReference>
<dbReference type="InterPro" id="IPR008972">
    <property type="entry name" value="Cupredoxin"/>
</dbReference>
<name>A0A835E1H2_9POAL</name>
<dbReference type="EMBL" id="JACEFO010002429">
    <property type="protein sequence ID" value="KAF8660809.1"/>
    <property type="molecule type" value="Genomic_DNA"/>
</dbReference>
<accession>A0A835E1H2</accession>
<comment type="caution">
    <text evidence="3">The sequence shown here is derived from an EMBL/GenBank/DDBJ whole genome shotgun (WGS) entry which is preliminary data.</text>
</comment>
<dbReference type="Gene3D" id="2.60.40.420">
    <property type="entry name" value="Cupredoxins - blue copper proteins"/>
    <property type="match status" value="1"/>
</dbReference>
<organism evidence="3 4">
    <name type="scientific">Digitaria exilis</name>
    <dbReference type="NCBI Taxonomy" id="1010633"/>
    <lineage>
        <taxon>Eukaryota</taxon>
        <taxon>Viridiplantae</taxon>
        <taxon>Streptophyta</taxon>
        <taxon>Embryophyta</taxon>
        <taxon>Tracheophyta</taxon>
        <taxon>Spermatophyta</taxon>
        <taxon>Magnoliopsida</taxon>
        <taxon>Liliopsida</taxon>
        <taxon>Poales</taxon>
        <taxon>Poaceae</taxon>
        <taxon>PACMAD clade</taxon>
        <taxon>Panicoideae</taxon>
        <taxon>Panicodae</taxon>
        <taxon>Paniceae</taxon>
        <taxon>Anthephorinae</taxon>
        <taxon>Digitaria</taxon>
    </lineage>
</organism>
<gene>
    <name evidence="3" type="ORF">HU200_057396</name>
</gene>
<dbReference type="InterPro" id="IPR003245">
    <property type="entry name" value="Phytocyanin_dom"/>
</dbReference>
<evidence type="ECO:0000313" key="3">
    <source>
        <dbReference type="EMBL" id="KAF8660809.1"/>
    </source>
</evidence>